<organism evidence="1">
    <name type="scientific">uncultured Caudovirales phage</name>
    <dbReference type="NCBI Taxonomy" id="2100421"/>
    <lineage>
        <taxon>Viruses</taxon>
        <taxon>Duplodnaviria</taxon>
        <taxon>Heunggongvirae</taxon>
        <taxon>Uroviricota</taxon>
        <taxon>Caudoviricetes</taxon>
        <taxon>Peduoviridae</taxon>
        <taxon>Maltschvirus</taxon>
        <taxon>Maltschvirus maltsch</taxon>
    </lineage>
</organism>
<proteinExistence type="predicted"/>
<reference evidence="1" key="1">
    <citation type="submission" date="2020-04" db="EMBL/GenBank/DDBJ databases">
        <authorList>
            <person name="Chiriac C."/>
            <person name="Salcher M."/>
            <person name="Ghai R."/>
            <person name="Kavagutti S V."/>
        </authorList>
    </citation>
    <scope>NUCLEOTIDE SEQUENCE</scope>
</reference>
<accession>A0A6J5KPB3</accession>
<dbReference type="EMBL" id="LR796167">
    <property type="protein sequence ID" value="CAB4123106.1"/>
    <property type="molecule type" value="Genomic_DNA"/>
</dbReference>
<sequence length="467" mass="51211">MKIMEIIQPVTESKGLFGRKVGDTFTDDNGAKASFQKIMMYPDGEKTFADIKACDDAKKQIENETGIKILWVNAHGAHNLAFAVAQFTMDNGETMLWGRHYRTVPSNVISSWSNKEAPGTWTLQTKSATKMRTGLTPQDLIGTDKKFSGIEEIMSRVTVRMSDETILDGFSQLIAGTLPVFRDQAHNLEAIRDYLGEIMQPIALIQGMVKGDADKAREECLGLGWDQCGVVWPQAKNTNLIDSVFVAPQGNTLGISSKGNKGANASSGNIWSAIEKARRSGKTQLVETYNNVVEIIEVINSNSAIEGPIKLAMRFGMCDDALATEIRRLVTVDQNDVSKLSPAAQKLFNEYGSRPDVSGYRMGFVLLANLAKKVSAHVNQVPEFGEGCLAFLNQASILQVYTTAKVVKNDVHITGFKSIYPAEFDGTVYLDAGKNYFSSRIAGKISFKYGVTPPAVDDKPNFADFSR</sequence>
<protein>
    <submittedName>
        <fullName evidence="1">Uncharacterized protein</fullName>
    </submittedName>
</protein>
<gene>
    <name evidence="1" type="ORF">UFOVP29_265</name>
</gene>
<name>A0A6J5KPB3_9CAUD</name>
<evidence type="ECO:0000313" key="1">
    <source>
        <dbReference type="EMBL" id="CAB4123106.1"/>
    </source>
</evidence>